<sequence>MRRDGSEQGPLDGTTIQEWSKQRWIGRVQELEQCVHEVRSEKQFLAGQVQGLLQSVGPPLQAIALQEQKRKTAPCRRQRDKVKQNLKSSSRQTFQASASRPPVRTRDVRPAHNTKTPDLALESPPPTHHNQM</sequence>
<reference evidence="2" key="1">
    <citation type="submission" date="2022-08" db="EMBL/GenBank/DDBJ databases">
        <title>Genome sequencing of akame (Lates japonicus).</title>
        <authorList>
            <person name="Hashiguchi Y."/>
            <person name="Takahashi H."/>
        </authorList>
    </citation>
    <scope>NUCLEOTIDE SEQUENCE</scope>
    <source>
        <strain evidence="2">Kochi</strain>
    </source>
</reference>
<evidence type="ECO:0000313" key="3">
    <source>
        <dbReference type="Proteomes" id="UP001279410"/>
    </source>
</evidence>
<evidence type="ECO:0000256" key="1">
    <source>
        <dbReference type="SAM" id="MobiDB-lite"/>
    </source>
</evidence>
<protein>
    <submittedName>
        <fullName evidence="2">Schlafen-like protein 1</fullName>
    </submittedName>
</protein>
<feature type="compositionally biased region" description="Basic residues" evidence="1">
    <location>
        <begin position="71"/>
        <end position="80"/>
    </location>
</feature>
<dbReference type="AlphaFoldDB" id="A0AAD3MWU4"/>
<feature type="compositionally biased region" description="Polar residues" evidence="1">
    <location>
        <begin position="85"/>
        <end position="98"/>
    </location>
</feature>
<accession>A0AAD3MWU4</accession>
<dbReference type="EMBL" id="BRZM01000053">
    <property type="protein sequence ID" value="GLD62608.1"/>
    <property type="molecule type" value="Genomic_DNA"/>
</dbReference>
<gene>
    <name evidence="2" type="ORF">AKAME5_001430700</name>
</gene>
<organism evidence="2 3">
    <name type="scientific">Lates japonicus</name>
    <name type="common">Japanese lates</name>
    <dbReference type="NCBI Taxonomy" id="270547"/>
    <lineage>
        <taxon>Eukaryota</taxon>
        <taxon>Metazoa</taxon>
        <taxon>Chordata</taxon>
        <taxon>Craniata</taxon>
        <taxon>Vertebrata</taxon>
        <taxon>Euteleostomi</taxon>
        <taxon>Actinopterygii</taxon>
        <taxon>Neopterygii</taxon>
        <taxon>Teleostei</taxon>
        <taxon>Neoteleostei</taxon>
        <taxon>Acanthomorphata</taxon>
        <taxon>Carangaria</taxon>
        <taxon>Carangaria incertae sedis</taxon>
        <taxon>Centropomidae</taxon>
        <taxon>Lates</taxon>
    </lineage>
</organism>
<feature type="region of interest" description="Disordered" evidence="1">
    <location>
        <begin position="67"/>
        <end position="132"/>
    </location>
</feature>
<feature type="compositionally biased region" description="Pro residues" evidence="1">
    <location>
        <begin position="123"/>
        <end position="132"/>
    </location>
</feature>
<name>A0AAD3MWU4_LATJO</name>
<dbReference type="Proteomes" id="UP001279410">
    <property type="component" value="Unassembled WGS sequence"/>
</dbReference>
<evidence type="ECO:0000313" key="2">
    <source>
        <dbReference type="EMBL" id="GLD62608.1"/>
    </source>
</evidence>
<proteinExistence type="predicted"/>
<comment type="caution">
    <text evidence="2">The sequence shown here is derived from an EMBL/GenBank/DDBJ whole genome shotgun (WGS) entry which is preliminary data.</text>
</comment>
<keyword evidence="3" id="KW-1185">Reference proteome</keyword>